<name>A0ABQ2EJG2_9DEIO</name>
<gene>
    <name evidence="1" type="ORF">GCM10008955_04700</name>
</gene>
<sequence length="82" mass="8977">MPLYAKSHITVSWSDQPSVGGQETCDCGGFEFPEPRCRPLHTLTKDATFTALHTAGFRSALQQSGWVPSDFKLLPSQLPEAV</sequence>
<comment type="caution">
    <text evidence="1">The sequence shown here is derived from an EMBL/GenBank/DDBJ whole genome shotgun (WGS) entry which is preliminary data.</text>
</comment>
<keyword evidence="2" id="KW-1185">Reference proteome</keyword>
<dbReference type="Proteomes" id="UP000647587">
    <property type="component" value="Unassembled WGS sequence"/>
</dbReference>
<reference evidence="2" key="1">
    <citation type="journal article" date="2019" name="Int. J. Syst. Evol. Microbiol.">
        <title>The Global Catalogue of Microorganisms (GCM) 10K type strain sequencing project: providing services to taxonomists for standard genome sequencing and annotation.</title>
        <authorList>
            <consortium name="The Broad Institute Genomics Platform"/>
            <consortium name="The Broad Institute Genome Sequencing Center for Infectious Disease"/>
            <person name="Wu L."/>
            <person name="Ma J."/>
        </authorList>
    </citation>
    <scope>NUCLEOTIDE SEQUENCE [LARGE SCALE GENOMIC DNA]</scope>
    <source>
        <strain evidence="2">JCM 30331</strain>
    </source>
</reference>
<evidence type="ECO:0000313" key="1">
    <source>
        <dbReference type="EMBL" id="GGK14356.1"/>
    </source>
</evidence>
<dbReference type="EMBL" id="BMPP01000001">
    <property type="protein sequence ID" value="GGK14356.1"/>
    <property type="molecule type" value="Genomic_DNA"/>
</dbReference>
<evidence type="ECO:0008006" key="3">
    <source>
        <dbReference type="Google" id="ProtNLM"/>
    </source>
</evidence>
<organism evidence="1 2">
    <name type="scientific">Deinococcus malanensis</name>
    <dbReference type="NCBI Taxonomy" id="1706855"/>
    <lineage>
        <taxon>Bacteria</taxon>
        <taxon>Thermotogati</taxon>
        <taxon>Deinococcota</taxon>
        <taxon>Deinococci</taxon>
        <taxon>Deinococcales</taxon>
        <taxon>Deinococcaceae</taxon>
        <taxon>Deinococcus</taxon>
    </lineage>
</organism>
<accession>A0ABQ2EJG2</accession>
<protein>
    <recommendedName>
        <fullName evidence="3">SWIM-type domain-containing protein</fullName>
    </recommendedName>
</protein>
<proteinExistence type="predicted"/>
<evidence type="ECO:0000313" key="2">
    <source>
        <dbReference type="Proteomes" id="UP000647587"/>
    </source>
</evidence>